<dbReference type="Pfam" id="PF10312">
    <property type="entry name" value="Cactin_mid"/>
    <property type="match status" value="1"/>
</dbReference>
<feature type="region of interest" description="Disordered" evidence="1">
    <location>
        <begin position="151"/>
        <end position="226"/>
    </location>
</feature>
<reference evidence="2" key="1">
    <citation type="submission" date="2020-11" db="EMBL/GenBank/DDBJ databases">
        <authorList>
            <person name="Tran Van P."/>
        </authorList>
    </citation>
    <scope>NUCLEOTIDE SEQUENCE</scope>
</reference>
<dbReference type="InterPro" id="IPR018816">
    <property type="entry name" value="Cactin_central"/>
</dbReference>
<dbReference type="PANTHER" id="PTHR21737:SF4">
    <property type="entry name" value="SPLICING FACTOR CACTIN"/>
    <property type="match status" value="1"/>
</dbReference>
<gene>
    <name evidence="2" type="ORF">CTOB1V02_LOCUS9693</name>
</gene>
<proteinExistence type="predicted"/>
<dbReference type="EMBL" id="OB663940">
    <property type="protein sequence ID" value="CAD7231850.1"/>
    <property type="molecule type" value="Genomic_DNA"/>
</dbReference>
<dbReference type="AlphaFoldDB" id="A0A7R8ZRQ2"/>
<dbReference type="GO" id="GO:0005681">
    <property type="term" value="C:spliceosomal complex"/>
    <property type="evidence" value="ECO:0007669"/>
    <property type="project" value="TreeGrafter"/>
</dbReference>
<sequence length="312" mass="35337">MGRASVIVYKELDSGNLSFWNDMEIIVDDQLVRLRKEEAESRGQMMVRLPPQIQMSCSAFSLPAATRREGVHEAVRRDVVSIFKGKSSAQLDAMRQQMERKIRSGDESVDVTYWESLLSQLKAHMARTRLRERHQEGLKKKLERLREQQALLPSTSSVASEAPVEAPPVPEEEEAKGGPLAEREEEVGEEDEDELEEGEGDDGDDDPVKTSLKEYVSGSYSPKCVRPEELEPGTILIDPDEDFKRLEYARGEVLKKGKKIESVVTAEEKALAAEARKGMTDEEAQFSVEQDLGDAAYLWSDKYRPRKPRYFN</sequence>
<accession>A0A7R8ZRQ2</accession>
<dbReference type="PANTHER" id="PTHR21737">
    <property type="entry name" value="POLYGLUTAMINE BINDING PROTEIN 1/MARVEL MEMBRANE-ASSOCIATING DOMAIN CONTAINING 3"/>
    <property type="match status" value="1"/>
</dbReference>
<name>A0A7R8ZRQ2_9CRUS</name>
<feature type="non-terminal residue" evidence="2">
    <location>
        <position position="1"/>
    </location>
</feature>
<feature type="compositionally biased region" description="Acidic residues" evidence="1">
    <location>
        <begin position="183"/>
        <end position="205"/>
    </location>
</feature>
<protein>
    <submittedName>
        <fullName evidence="2">Uncharacterized protein</fullName>
    </submittedName>
</protein>
<dbReference type="GO" id="GO:0045292">
    <property type="term" value="P:mRNA cis splicing, via spliceosome"/>
    <property type="evidence" value="ECO:0007669"/>
    <property type="project" value="TreeGrafter"/>
</dbReference>
<evidence type="ECO:0000256" key="1">
    <source>
        <dbReference type="SAM" id="MobiDB-lite"/>
    </source>
</evidence>
<dbReference type="GO" id="GO:0005737">
    <property type="term" value="C:cytoplasm"/>
    <property type="evidence" value="ECO:0007669"/>
    <property type="project" value="TreeGrafter"/>
</dbReference>
<evidence type="ECO:0000313" key="2">
    <source>
        <dbReference type="EMBL" id="CAD7231850.1"/>
    </source>
</evidence>
<dbReference type="OrthoDB" id="265955at2759"/>
<organism evidence="2">
    <name type="scientific">Cyprideis torosa</name>
    <dbReference type="NCBI Taxonomy" id="163714"/>
    <lineage>
        <taxon>Eukaryota</taxon>
        <taxon>Metazoa</taxon>
        <taxon>Ecdysozoa</taxon>
        <taxon>Arthropoda</taxon>
        <taxon>Crustacea</taxon>
        <taxon>Oligostraca</taxon>
        <taxon>Ostracoda</taxon>
        <taxon>Podocopa</taxon>
        <taxon>Podocopida</taxon>
        <taxon>Cytherocopina</taxon>
        <taxon>Cytheroidea</taxon>
        <taxon>Cytherideidae</taxon>
        <taxon>Cyprideis</taxon>
    </lineage>
</organism>